<dbReference type="InterPro" id="IPR018303">
    <property type="entry name" value="ATPase_P-typ_P_site"/>
</dbReference>
<evidence type="ECO:0000256" key="3">
    <source>
        <dbReference type="ARBA" id="ARBA00022475"/>
    </source>
</evidence>
<evidence type="ECO:0000256" key="1">
    <source>
        <dbReference type="ARBA" id="ARBA00004651"/>
    </source>
</evidence>
<dbReference type="GO" id="GO:0019829">
    <property type="term" value="F:ATPase-coupled monoatomic cation transmembrane transporter activity"/>
    <property type="evidence" value="ECO:0007669"/>
    <property type="project" value="UniProtKB-ARBA"/>
</dbReference>
<dbReference type="EMBL" id="QMDV01000003">
    <property type="protein sequence ID" value="RAU82272.1"/>
    <property type="molecule type" value="Genomic_DNA"/>
</dbReference>
<dbReference type="GO" id="GO:0016887">
    <property type="term" value="F:ATP hydrolysis activity"/>
    <property type="evidence" value="ECO:0007669"/>
    <property type="project" value="InterPro"/>
</dbReference>
<dbReference type="PRINTS" id="PR00120">
    <property type="entry name" value="HATPASE"/>
</dbReference>
<dbReference type="SFLD" id="SFLDF00027">
    <property type="entry name" value="p-type_atpase"/>
    <property type="match status" value="1"/>
</dbReference>
<dbReference type="GO" id="GO:0005886">
    <property type="term" value="C:plasma membrane"/>
    <property type="evidence" value="ECO:0007669"/>
    <property type="project" value="UniProtKB-SubCell"/>
</dbReference>
<dbReference type="InterPro" id="IPR001757">
    <property type="entry name" value="P_typ_ATPase"/>
</dbReference>
<keyword evidence="3" id="KW-1003">Cell membrane</keyword>
<protein>
    <submittedName>
        <fullName evidence="14">ATPase</fullName>
    </submittedName>
</protein>
<dbReference type="PRINTS" id="PR00119">
    <property type="entry name" value="CATATPASE"/>
</dbReference>
<feature type="transmembrane region" description="Helical" evidence="12">
    <location>
        <begin position="762"/>
        <end position="784"/>
    </location>
</feature>
<dbReference type="Pfam" id="PF00122">
    <property type="entry name" value="E1-E2_ATPase"/>
    <property type="match status" value="1"/>
</dbReference>
<dbReference type="InterPro" id="IPR023299">
    <property type="entry name" value="ATPase_P-typ_cyto_dom_N"/>
</dbReference>
<dbReference type="Gene3D" id="3.40.50.1000">
    <property type="entry name" value="HAD superfamily/HAD-like"/>
    <property type="match status" value="1"/>
</dbReference>
<keyword evidence="5" id="KW-0479">Metal-binding</keyword>
<dbReference type="Gene3D" id="2.70.150.10">
    <property type="entry name" value="Calcium-transporting ATPase, cytoplasmic transduction domain A"/>
    <property type="match status" value="1"/>
</dbReference>
<evidence type="ECO:0000256" key="12">
    <source>
        <dbReference type="SAM" id="Phobius"/>
    </source>
</evidence>
<dbReference type="InterPro" id="IPR023298">
    <property type="entry name" value="ATPase_P-typ_TM_dom_sf"/>
</dbReference>
<evidence type="ECO:0000256" key="6">
    <source>
        <dbReference type="ARBA" id="ARBA00022741"/>
    </source>
</evidence>
<dbReference type="GO" id="GO:0015662">
    <property type="term" value="F:P-type ion transporter activity"/>
    <property type="evidence" value="ECO:0007669"/>
    <property type="project" value="UniProtKB-ARBA"/>
</dbReference>
<feature type="transmembrane region" description="Helical" evidence="12">
    <location>
        <begin position="796"/>
        <end position="816"/>
    </location>
</feature>
<keyword evidence="6" id="KW-0547">Nucleotide-binding</keyword>
<keyword evidence="15" id="KW-1185">Reference proteome</keyword>
<dbReference type="FunFam" id="3.40.50.1000:FF:000028">
    <property type="entry name" value="Calcium-transporting P-type ATPase, putative"/>
    <property type="match status" value="1"/>
</dbReference>
<dbReference type="SMART" id="SM00831">
    <property type="entry name" value="Cation_ATPase_N"/>
    <property type="match status" value="1"/>
</dbReference>
<feature type="transmembrane region" description="Helical" evidence="12">
    <location>
        <begin position="244"/>
        <end position="264"/>
    </location>
</feature>
<dbReference type="InterPro" id="IPR050510">
    <property type="entry name" value="Cation_transp_ATPase_P-type"/>
</dbReference>
<dbReference type="Gene3D" id="3.40.1110.10">
    <property type="entry name" value="Calcium-transporting ATPase, cytoplasmic domain N"/>
    <property type="match status" value="1"/>
</dbReference>
<dbReference type="Pfam" id="PF00689">
    <property type="entry name" value="Cation_ATPase_C"/>
    <property type="match status" value="1"/>
</dbReference>
<dbReference type="PANTHER" id="PTHR43294">
    <property type="entry name" value="SODIUM/POTASSIUM-TRANSPORTING ATPASE SUBUNIT ALPHA"/>
    <property type="match status" value="1"/>
</dbReference>
<evidence type="ECO:0000256" key="7">
    <source>
        <dbReference type="ARBA" id="ARBA00022840"/>
    </source>
</evidence>
<organism evidence="14 15">
    <name type="scientific">Pontibacter arcticus</name>
    <dbReference type="NCBI Taxonomy" id="2080288"/>
    <lineage>
        <taxon>Bacteria</taxon>
        <taxon>Pseudomonadati</taxon>
        <taxon>Bacteroidota</taxon>
        <taxon>Cytophagia</taxon>
        <taxon>Cytophagales</taxon>
        <taxon>Hymenobacteraceae</taxon>
        <taxon>Pontibacter</taxon>
    </lineage>
</organism>
<feature type="compositionally biased region" description="Polar residues" evidence="11">
    <location>
        <begin position="1"/>
        <end position="10"/>
    </location>
</feature>
<feature type="domain" description="Cation-transporting P-type ATPase N-terminal" evidence="13">
    <location>
        <begin position="3"/>
        <end position="76"/>
    </location>
</feature>
<dbReference type="CDD" id="cd02089">
    <property type="entry name" value="P-type_ATPase_Ca_prok"/>
    <property type="match status" value="1"/>
</dbReference>
<evidence type="ECO:0000256" key="9">
    <source>
        <dbReference type="ARBA" id="ARBA00022989"/>
    </source>
</evidence>
<evidence type="ECO:0000313" key="15">
    <source>
        <dbReference type="Proteomes" id="UP000251692"/>
    </source>
</evidence>
<name>A0A364RDA2_9BACT</name>
<dbReference type="FunFam" id="2.70.150.10:FF:000016">
    <property type="entry name" value="Calcium-transporting P-type ATPase putative"/>
    <property type="match status" value="1"/>
</dbReference>
<evidence type="ECO:0000313" key="14">
    <source>
        <dbReference type="EMBL" id="RAU82272.1"/>
    </source>
</evidence>
<reference evidence="14 15" key="1">
    <citation type="submission" date="2018-06" db="EMBL/GenBank/DDBJ databases">
        <authorList>
            <person name="Liu Z.-W."/>
        </authorList>
    </citation>
    <scope>NUCLEOTIDE SEQUENCE [LARGE SCALE GENOMIC DNA]</scope>
    <source>
        <strain evidence="14 15">2b14</strain>
    </source>
</reference>
<dbReference type="GO" id="GO:0005524">
    <property type="term" value="F:ATP binding"/>
    <property type="evidence" value="ECO:0007669"/>
    <property type="project" value="UniProtKB-KW"/>
</dbReference>
<dbReference type="GO" id="GO:0046872">
    <property type="term" value="F:metal ion binding"/>
    <property type="evidence" value="ECO:0007669"/>
    <property type="project" value="UniProtKB-KW"/>
</dbReference>
<keyword evidence="9 12" id="KW-1133">Transmembrane helix</keyword>
<evidence type="ECO:0000256" key="11">
    <source>
        <dbReference type="SAM" id="MobiDB-lite"/>
    </source>
</evidence>
<reference evidence="14 15" key="2">
    <citation type="submission" date="2018-07" db="EMBL/GenBank/DDBJ databases">
        <title>Pontibacter sp. 2b14 genomic sequence and assembly.</title>
        <authorList>
            <person name="Du Z.-J."/>
        </authorList>
    </citation>
    <scope>NUCLEOTIDE SEQUENCE [LARGE SCALE GENOMIC DNA]</scope>
    <source>
        <strain evidence="14 15">2b14</strain>
    </source>
</reference>
<dbReference type="InterPro" id="IPR004014">
    <property type="entry name" value="ATPase_P-typ_cation-transptr_N"/>
</dbReference>
<proteinExistence type="inferred from homology"/>
<evidence type="ECO:0000256" key="5">
    <source>
        <dbReference type="ARBA" id="ARBA00022723"/>
    </source>
</evidence>
<feature type="transmembrane region" description="Helical" evidence="12">
    <location>
        <begin position="828"/>
        <end position="848"/>
    </location>
</feature>
<keyword evidence="7" id="KW-0067">ATP-binding</keyword>
<feature type="transmembrane region" description="Helical" evidence="12">
    <location>
        <begin position="860"/>
        <end position="879"/>
    </location>
</feature>
<evidence type="ECO:0000256" key="2">
    <source>
        <dbReference type="ARBA" id="ARBA00005675"/>
    </source>
</evidence>
<dbReference type="SUPFAM" id="SSF81665">
    <property type="entry name" value="Calcium ATPase, transmembrane domain M"/>
    <property type="match status" value="1"/>
</dbReference>
<dbReference type="Pfam" id="PF00690">
    <property type="entry name" value="Cation_ATPase_N"/>
    <property type="match status" value="1"/>
</dbReference>
<comment type="subcellular location">
    <subcellularLocation>
        <location evidence="1">Cell membrane</location>
        <topology evidence="1">Multi-pass membrane protein</topology>
    </subcellularLocation>
</comment>
<dbReference type="Proteomes" id="UP000251692">
    <property type="component" value="Unassembled WGS sequence"/>
</dbReference>
<keyword evidence="10 12" id="KW-0472">Membrane</keyword>
<feature type="transmembrane region" description="Helical" evidence="12">
    <location>
        <begin position="81"/>
        <end position="101"/>
    </location>
</feature>
<dbReference type="GO" id="GO:0140352">
    <property type="term" value="P:export from cell"/>
    <property type="evidence" value="ECO:0007669"/>
    <property type="project" value="UniProtKB-ARBA"/>
</dbReference>
<dbReference type="AlphaFoldDB" id="A0A364RDA2"/>
<dbReference type="Gene3D" id="1.20.1110.10">
    <property type="entry name" value="Calcium-transporting ATPase, transmembrane domain"/>
    <property type="match status" value="1"/>
</dbReference>
<dbReference type="SUPFAM" id="SSF56784">
    <property type="entry name" value="HAD-like"/>
    <property type="match status" value="1"/>
</dbReference>
<evidence type="ECO:0000256" key="8">
    <source>
        <dbReference type="ARBA" id="ARBA00022967"/>
    </source>
</evidence>
<dbReference type="InterPro" id="IPR006068">
    <property type="entry name" value="ATPase_P-typ_cation-transptr_C"/>
</dbReference>
<feature type="compositionally biased region" description="Low complexity" evidence="11">
    <location>
        <begin position="15"/>
        <end position="24"/>
    </location>
</feature>
<dbReference type="GO" id="GO:0098662">
    <property type="term" value="P:inorganic cation transmembrane transport"/>
    <property type="evidence" value="ECO:0007669"/>
    <property type="project" value="UniProtKB-ARBA"/>
</dbReference>
<evidence type="ECO:0000259" key="13">
    <source>
        <dbReference type="SMART" id="SM00831"/>
    </source>
</evidence>
<gene>
    <name evidence="14" type="ORF">DP923_10795</name>
</gene>
<sequence>MENWHTQSAEATKESLGSGNNGLSSSEAQKRLAIYGHNELLDRGGKNPLRMLWEQFTQTMVLILIAAAVISAFLGKDLETIAIMAIVVLFGVLGFVQEYRAEKAMAALKRMVVPTVRARRNGSVQEVSARDLVPGDIVLLEAGNVVPADMRVLESANLRVQEAALTGESEAIEKQTAALSKPDMPIGDRTNMVYLGTNVAHGRGVALVVGTGMQTELGKIADLLQEVETKQTPLQQKLDQLGKLLAILGFVAAAMMLILGVLTGEPLEDMFLTAVSLAVAVVPEGLPAVVTITLAIGAQRMLTRHALMRKLPAVETLGSVTIICSDKTGTLTENRMTVTTVNLQDEVIEFTPGESINAPQKANLALAIGMLCNDSLLSTNSDGEPDIIGDPTEGALLIAANRAGMQKEKLEELLPRVHEQPFDSTRKRMTTVHKVTAAFPSDALQFTPQASYFACTKGAVDSLLKIADKVWINGQTEPLSEEWHEQLLQTNNQLAQKGMRVLGLAFRELQEPANHGNSIEDKLTFAGMVGIIDPPRAAVKSAVATCRTAGIRPIMITGDHPLTAAAIAHELRITENPEALTGEMLNNLSEAELEEVVSRVSIYARVSPEDKLRIVEMLQKKGDIVAMTGDGVNDSPALKTANIGVAMGITGTDVAKEASDMVLLDDNFATIVAAVEEGRVIYDNLIRFVKFSLGGNLGKVLVMLCTPLLGMPIALTPLQLLWLNLLTDGLMGLGLGTEPPEADTMNRAPRSPDSALLSKKDIAYISWSGVLIAIITLGMGILYFDPTNPEDLRWQTMIFATLGFAQIGNAFGLRAYGYTPFSFRSNPLFILMAVLTFGLQLAAIYAPFLDKFFGLPALTLSELALSMGAGVVTMLAVMLETRFYKKKKATNHN</sequence>
<dbReference type="SUPFAM" id="SSF81653">
    <property type="entry name" value="Calcium ATPase, transduction domain A"/>
    <property type="match status" value="1"/>
</dbReference>
<dbReference type="NCBIfam" id="TIGR01494">
    <property type="entry name" value="ATPase_P-type"/>
    <property type="match status" value="3"/>
</dbReference>
<feature type="transmembrane region" description="Helical" evidence="12">
    <location>
        <begin position="270"/>
        <end position="298"/>
    </location>
</feature>
<dbReference type="PROSITE" id="PS00154">
    <property type="entry name" value="ATPASE_E1_E2"/>
    <property type="match status" value="1"/>
</dbReference>
<feature type="region of interest" description="Disordered" evidence="11">
    <location>
        <begin position="1"/>
        <end position="24"/>
    </location>
</feature>
<feature type="transmembrane region" description="Helical" evidence="12">
    <location>
        <begin position="56"/>
        <end position="75"/>
    </location>
</feature>
<comment type="caution">
    <text evidence="14">The sequence shown here is derived from an EMBL/GenBank/DDBJ whole genome shotgun (WGS) entry which is preliminary data.</text>
</comment>
<dbReference type="SFLD" id="SFLDS00003">
    <property type="entry name" value="Haloacid_Dehalogenase"/>
    <property type="match status" value="1"/>
</dbReference>
<accession>A0A364RDA2</accession>
<keyword evidence="8" id="KW-1278">Translocase</keyword>
<dbReference type="InterPro" id="IPR023214">
    <property type="entry name" value="HAD_sf"/>
</dbReference>
<dbReference type="InterPro" id="IPR059000">
    <property type="entry name" value="ATPase_P-type_domA"/>
</dbReference>
<dbReference type="GO" id="GO:0046873">
    <property type="term" value="F:metal ion transmembrane transporter activity"/>
    <property type="evidence" value="ECO:0007669"/>
    <property type="project" value="UniProtKB-ARBA"/>
</dbReference>
<evidence type="ECO:0000256" key="4">
    <source>
        <dbReference type="ARBA" id="ARBA00022692"/>
    </source>
</evidence>
<dbReference type="OrthoDB" id="1521937at2"/>
<dbReference type="InterPro" id="IPR008250">
    <property type="entry name" value="ATPase_P-typ_transduc_dom_A_sf"/>
</dbReference>
<dbReference type="SUPFAM" id="SSF81660">
    <property type="entry name" value="Metal cation-transporting ATPase, ATP-binding domain N"/>
    <property type="match status" value="1"/>
</dbReference>
<dbReference type="PANTHER" id="PTHR43294:SF21">
    <property type="entry name" value="CATION TRANSPORTING ATPASE"/>
    <property type="match status" value="1"/>
</dbReference>
<evidence type="ECO:0000256" key="10">
    <source>
        <dbReference type="ARBA" id="ARBA00023136"/>
    </source>
</evidence>
<dbReference type="SFLD" id="SFLDG00002">
    <property type="entry name" value="C1.7:_P-type_atpase_like"/>
    <property type="match status" value="1"/>
</dbReference>
<dbReference type="InterPro" id="IPR036412">
    <property type="entry name" value="HAD-like_sf"/>
</dbReference>
<dbReference type="InterPro" id="IPR044492">
    <property type="entry name" value="P_typ_ATPase_HD_dom"/>
</dbReference>
<keyword evidence="4 12" id="KW-0812">Transmembrane</keyword>
<dbReference type="Pfam" id="PF13246">
    <property type="entry name" value="Cation_ATPase"/>
    <property type="match status" value="1"/>
</dbReference>
<dbReference type="RefSeq" id="WP_112305865.1">
    <property type="nucleotide sequence ID" value="NZ_QMDV01000003.1"/>
</dbReference>
<comment type="similarity">
    <text evidence="2">Belongs to the cation transport ATPase (P-type) (TC 3.A.3) family. Type IIA subfamily.</text>
</comment>